<dbReference type="Gene3D" id="3.30.1950.10">
    <property type="entry name" value="wza like domain"/>
    <property type="match status" value="1"/>
</dbReference>
<evidence type="ECO:0000313" key="17">
    <source>
        <dbReference type="EMBL" id="AIY43419.1"/>
    </source>
</evidence>
<dbReference type="KEGG" id="care:LT85_4261"/>
<evidence type="ECO:0000256" key="7">
    <source>
        <dbReference type="ARBA" id="ARBA00022729"/>
    </source>
</evidence>
<keyword evidence="18" id="KW-1185">Reference proteome</keyword>
<feature type="domain" description="SLBB" evidence="16">
    <location>
        <begin position="232"/>
        <end position="314"/>
    </location>
</feature>
<proteinExistence type="inferred from homology"/>
<evidence type="ECO:0000256" key="3">
    <source>
        <dbReference type="ARBA" id="ARBA00022448"/>
    </source>
</evidence>
<keyword evidence="13" id="KW-0998">Cell outer membrane</keyword>
<evidence type="ECO:0000256" key="4">
    <source>
        <dbReference type="ARBA" id="ARBA00022452"/>
    </source>
</evidence>
<keyword evidence="3" id="KW-0813">Transport</keyword>
<evidence type="ECO:0000256" key="2">
    <source>
        <dbReference type="ARBA" id="ARBA00009450"/>
    </source>
</evidence>
<evidence type="ECO:0000256" key="12">
    <source>
        <dbReference type="ARBA" id="ARBA00023139"/>
    </source>
</evidence>
<keyword evidence="8" id="KW-0625">Polysaccharide transport</keyword>
<comment type="similarity">
    <text evidence="2">Belongs to the BexD/CtrA/VexA family.</text>
</comment>
<sequence>MHMSEQVESDRKAIGSVPTIMPITAQLVQDERVLRERKTGQDLSLLITKATPYRIASGDILSVVVWDHPELSTPAMATPNASSSIDSGTTPPGYVIDSNGLVQFPYIGPTKLAGLTEQQARDLLAGKLARYVKKPDLTLRVQAYRSQRVYIEGEVKTPGIQPITDIPMTLPQALNSAGGILPSGDQSQISINRGGKSYRIDLPLLLQHKVDLAGIMLDNGDVVNVLAREESKVFVLGEVSKPVTLTLRNGRLSLNEALGEAGGVNVLSSNAGSVYVVRNAGADKPLVYHLDASSPVAFALAENFELQAKDVVYVDASKLAAWSRVMSLILPSALSVTNAVQAGK</sequence>
<evidence type="ECO:0000313" key="18">
    <source>
        <dbReference type="Proteomes" id="UP000030302"/>
    </source>
</evidence>
<evidence type="ECO:0000256" key="11">
    <source>
        <dbReference type="ARBA" id="ARBA00023136"/>
    </source>
</evidence>
<keyword evidence="6" id="KW-0812">Transmembrane</keyword>
<keyword evidence="7" id="KW-0732">Signal</keyword>
<reference evidence="18" key="1">
    <citation type="journal article" date="2014" name="Soil Biol. Biochem.">
        <title>Structure and function of bacterial communities in ageing soils: Insights from the Mendocino ecological staircase.</title>
        <authorList>
            <person name="Uroz S."/>
            <person name="Tech J.J."/>
            <person name="Sawaya N.A."/>
            <person name="Frey-Klett P."/>
            <person name="Leveau J.H.J."/>
        </authorList>
    </citation>
    <scope>NUCLEOTIDE SEQUENCE [LARGE SCALE GENOMIC DNA]</scope>
    <source>
        <strain evidence="18">Cal35</strain>
    </source>
</reference>
<feature type="domain" description="SLBB" evidence="16">
    <location>
        <begin position="147"/>
        <end position="225"/>
    </location>
</feature>
<dbReference type="STRING" id="279058.LT85_4261"/>
<keyword evidence="14 17" id="KW-0449">Lipoprotein</keyword>
<feature type="domain" description="Polysaccharide export protein N-terminal" evidence="15">
    <location>
        <begin position="50"/>
        <end position="141"/>
    </location>
</feature>
<accession>A0A0A1FIF3</accession>
<dbReference type="PANTHER" id="PTHR33619">
    <property type="entry name" value="POLYSACCHARIDE EXPORT PROTEIN GFCE-RELATED"/>
    <property type="match status" value="1"/>
</dbReference>
<protein>
    <submittedName>
        <fullName evidence="17">Polysaccharide export lipoprotein Wza</fullName>
    </submittedName>
</protein>
<dbReference type="GO" id="GO:0006811">
    <property type="term" value="P:monoatomic ion transport"/>
    <property type="evidence" value="ECO:0007669"/>
    <property type="project" value="UniProtKB-KW"/>
</dbReference>
<dbReference type="PANTHER" id="PTHR33619:SF3">
    <property type="entry name" value="POLYSACCHARIDE EXPORT PROTEIN GFCE-RELATED"/>
    <property type="match status" value="1"/>
</dbReference>
<evidence type="ECO:0000256" key="14">
    <source>
        <dbReference type="ARBA" id="ARBA00023288"/>
    </source>
</evidence>
<keyword evidence="12" id="KW-0564">Palmitate</keyword>
<dbReference type="Pfam" id="PF02563">
    <property type="entry name" value="Poly_export"/>
    <property type="match status" value="1"/>
</dbReference>
<dbReference type="Pfam" id="PF22461">
    <property type="entry name" value="SLBB_2"/>
    <property type="match status" value="2"/>
</dbReference>
<dbReference type="EMBL" id="CP009962">
    <property type="protein sequence ID" value="AIY43419.1"/>
    <property type="molecule type" value="Genomic_DNA"/>
</dbReference>
<dbReference type="InterPro" id="IPR003715">
    <property type="entry name" value="Poly_export_N"/>
</dbReference>
<evidence type="ECO:0000256" key="8">
    <source>
        <dbReference type="ARBA" id="ARBA00023047"/>
    </source>
</evidence>
<gene>
    <name evidence="17" type="ORF">LT85_4261</name>
</gene>
<evidence type="ECO:0000256" key="13">
    <source>
        <dbReference type="ARBA" id="ARBA00023237"/>
    </source>
</evidence>
<keyword evidence="11" id="KW-0472">Membrane</keyword>
<dbReference type="Proteomes" id="UP000030302">
    <property type="component" value="Chromosome"/>
</dbReference>
<dbReference type="Gene3D" id="3.10.560.10">
    <property type="entry name" value="Outer membrane lipoprotein wza domain like"/>
    <property type="match status" value="2"/>
</dbReference>
<evidence type="ECO:0000256" key="10">
    <source>
        <dbReference type="ARBA" id="ARBA00023114"/>
    </source>
</evidence>
<evidence type="ECO:0000259" key="15">
    <source>
        <dbReference type="Pfam" id="PF02563"/>
    </source>
</evidence>
<dbReference type="GO" id="GO:0015288">
    <property type="term" value="F:porin activity"/>
    <property type="evidence" value="ECO:0007669"/>
    <property type="project" value="UniProtKB-KW"/>
</dbReference>
<dbReference type="GO" id="GO:0009279">
    <property type="term" value="C:cell outer membrane"/>
    <property type="evidence" value="ECO:0007669"/>
    <property type="project" value="UniProtKB-SubCell"/>
</dbReference>
<dbReference type="HOGENOM" id="CLU_038343_4_2_4"/>
<dbReference type="InterPro" id="IPR054765">
    <property type="entry name" value="SLBB_dom"/>
</dbReference>
<dbReference type="InterPro" id="IPR049712">
    <property type="entry name" value="Poly_export"/>
</dbReference>
<keyword evidence="4" id="KW-1134">Transmembrane beta strand</keyword>
<evidence type="ECO:0000256" key="1">
    <source>
        <dbReference type="ARBA" id="ARBA00004571"/>
    </source>
</evidence>
<evidence type="ECO:0000256" key="9">
    <source>
        <dbReference type="ARBA" id="ARBA00023065"/>
    </source>
</evidence>
<dbReference type="GO" id="GO:0046930">
    <property type="term" value="C:pore complex"/>
    <property type="evidence" value="ECO:0007669"/>
    <property type="project" value="UniProtKB-KW"/>
</dbReference>
<name>A0A0A1FIF3_9BURK</name>
<evidence type="ECO:0000256" key="5">
    <source>
        <dbReference type="ARBA" id="ARBA00022597"/>
    </source>
</evidence>
<organism evidence="17 18">
    <name type="scientific">Collimonas arenae</name>
    <dbReference type="NCBI Taxonomy" id="279058"/>
    <lineage>
        <taxon>Bacteria</taxon>
        <taxon>Pseudomonadati</taxon>
        <taxon>Pseudomonadota</taxon>
        <taxon>Betaproteobacteria</taxon>
        <taxon>Burkholderiales</taxon>
        <taxon>Oxalobacteraceae</taxon>
        <taxon>Collimonas</taxon>
    </lineage>
</organism>
<keyword evidence="9" id="KW-0406">Ion transport</keyword>
<evidence type="ECO:0000256" key="6">
    <source>
        <dbReference type="ARBA" id="ARBA00022692"/>
    </source>
</evidence>
<evidence type="ECO:0000259" key="16">
    <source>
        <dbReference type="Pfam" id="PF22461"/>
    </source>
</evidence>
<keyword evidence="10" id="KW-0626">Porin</keyword>
<dbReference type="AlphaFoldDB" id="A0A0A1FIF3"/>
<dbReference type="GO" id="GO:0015159">
    <property type="term" value="F:polysaccharide transmembrane transporter activity"/>
    <property type="evidence" value="ECO:0007669"/>
    <property type="project" value="InterPro"/>
</dbReference>
<comment type="subcellular location">
    <subcellularLocation>
        <location evidence="1">Cell outer membrane</location>
        <topology evidence="1">Multi-pass membrane protein</topology>
    </subcellularLocation>
</comment>
<keyword evidence="5" id="KW-0762">Sugar transport</keyword>